<organism evidence="1 2">
    <name type="scientific">Cloacibacterium normanense</name>
    <dbReference type="NCBI Taxonomy" id="237258"/>
    <lineage>
        <taxon>Bacteria</taxon>
        <taxon>Pseudomonadati</taxon>
        <taxon>Bacteroidota</taxon>
        <taxon>Flavobacteriia</taxon>
        <taxon>Flavobacteriales</taxon>
        <taxon>Weeksellaceae</taxon>
    </lineage>
</organism>
<dbReference type="Proteomes" id="UP000238565">
    <property type="component" value="Unassembled WGS sequence"/>
</dbReference>
<dbReference type="RefSeq" id="WP_069797695.1">
    <property type="nucleotide sequence ID" value="NZ_CP034157.1"/>
</dbReference>
<accession>A0A2S7I5H2</accession>
<dbReference type="KEGG" id="cnr:EB819_02695"/>
<dbReference type="AlphaFoldDB" id="A0A2S7I5H2"/>
<gene>
    <name evidence="1" type="ORF">C3729_07060</name>
</gene>
<proteinExistence type="predicted"/>
<protein>
    <submittedName>
        <fullName evidence="1">Uncharacterized protein</fullName>
    </submittedName>
</protein>
<evidence type="ECO:0000313" key="2">
    <source>
        <dbReference type="Proteomes" id="UP000238565"/>
    </source>
</evidence>
<dbReference type="EMBL" id="PTPZ01000003">
    <property type="protein sequence ID" value="PPZ91813.1"/>
    <property type="molecule type" value="Genomic_DNA"/>
</dbReference>
<reference evidence="1 2" key="1">
    <citation type="submission" date="2018-02" db="EMBL/GenBank/DDBJ databases">
        <title>Draft genome sequence of bacterial isolates from marine environment.</title>
        <authorList>
            <person name="Singh S.K."/>
            <person name="Hill R."/>
            <person name="Major S."/>
            <person name="Cai H."/>
            <person name="Li Y."/>
        </authorList>
    </citation>
    <scope>NUCLEOTIDE SEQUENCE [LARGE SCALE GENOMIC DNA]</scope>
    <source>
        <strain evidence="1 2">IMET F</strain>
    </source>
</reference>
<sequence length="130" mass="15275">MKKYYVKTWTKFFITNILLLLLVGGKLHVSPKTFSAEKISSHKNIEKHSADNNFISISDELQDLDNVIFELDEEELSHTGSFSDFSLTDNLYHLNFNIPNDFIWKKIELRNKILLTLQSKIYILVRNLRI</sequence>
<evidence type="ECO:0000313" key="1">
    <source>
        <dbReference type="EMBL" id="PPZ91813.1"/>
    </source>
</evidence>
<comment type="caution">
    <text evidence="1">The sequence shown here is derived from an EMBL/GenBank/DDBJ whole genome shotgun (WGS) entry which is preliminary data.</text>
</comment>
<name>A0A2S7I5H2_9FLAO</name>